<keyword evidence="4" id="KW-0206">Cytoskeleton</keyword>
<dbReference type="GO" id="GO:0005871">
    <property type="term" value="C:kinesin complex"/>
    <property type="evidence" value="ECO:0007669"/>
    <property type="project" value="TreeGrafter"/>
</dbReference>
<evidence type="ECO:0000313" key="8">
    <source>
        <dbReference type="EMBL" id="KAI1711053.1"/>
    </source>
</evidence>
<dbReference type="GO" id="GO:0007018">
    <property type="term" value="P:microtubule-based movement"/>
    <property type="evidence" value="ECO:0007669"/>
    <property type="project" value="InterPro"/>
</dbReference>
<feature type="domain" description="Kinesin motor" evidence="7">
    <location>
        <begin position="112"/>
        <end position="432"/>
    </location>
</feature>
<name>A0AAD4R276_9BILA</name>
<feature type="region of interest" description="Disordered" evidence="6">
    <location>
        <begin position="625"/>
        <end position="649"/>
    </location>
</feature>
<dbReference type="EMBL" id="JAKKPZ010000023">
    <property type="protein sequence ID" value="KAI1711053.1"/>
    <property type="molecule type" value="Genomic_DNA"/>
</dbReference>
<dbReference type="AlphaFoldDB" id="A0AAD4R276"/>
<dbReference type="GO" id="GO:0003777">
    <property type="term" value="F:microtubule motor activity"/>
    <property type="evidence" value="ECO:0007669"/>
    <property type="project" value="InterPro"/>
</dbReference>
<dbReference type="GO" id="GO:0016887">
    <property type="term" value="F:ATP hydrolysis activity"/>
    <property type="evidence" value="ECO:0007669"/>
    <property type="project" value="TreeGrafter"/>
</dbReference>
<comment type="caution">
    <text evidence="8">The sequence shown here is derived from an EMBL/GenBank/DDBJ whole genome shotgun (WGS) entry which is preliminary data.</text>
</comment>
<keyword evidence="9" id="KW-1185">Reference proteome</keyword>
<dbReference type="GO" id="GO:0005874">
    <property type="term" value="C:microtubule"/>
    <property type="evidence" value="ECO:0007669"/>
    <property type="project" value="TreeGrafter"/>
</dbReference>
<dbReference type="InterPro" id="IPR027417">
    <property type="entry name" value="P-loop_NTPase"/>
</dbReference>
<proteinExistence type="inferred from homology"/>
<evidence type="ECO:0000256" key="4">
    <source>
        <dbReference type="ARBA" id="ARBA00023212"/>
    </source>
</evidence>
<dbReference type="SMART" id="SM00129">
    <property type="entry name" value="KISc"/>
    <property type="match status" value="1"/>
</dbReference>
<gene>
    <name evidence="8" type="ORF">DdX_10299</name>
</gene>
<organism evidence="8 9">
    <name type="scientific">Ditylenchus destructor</name>
    <dbReference type="NCBI Taxonomy" id="166010"/>
    <lineage>
        <taxon>Eukaryota</taxon>
        <taxon>Metazoa</taxon>
        <taxon>Ecdysozoa</taxon>
        <taxon>Nematoda</taxon>
        <taxon>Chromadorea</taxon>
        <taxon>Rhabditida</taxon>
        <taxon>Tylenchina</taxon>
        <taxon>Tylenchomorpha</taxon>
        <taxon>Sphaerularioidea</taxon>
        <taxon>Anguinidae</taxon>
        <taxon>Anguininae</taxon>
        <taxon>Ditylenchus</taxon>
    </lineage>
</organism>
<dbReference type="InterPro" id="IPR036961">
    <property type="entry name" value="Kinesin_motor_dom_sf"/>
</dbReference>
<dbReference type="SUPFAM" id="SSF52540">
    <property type="entry name" value="P-loop containing nucleoside triphosphate hydrolases"/>
    <property type="match status" value="1"/>
</dbReference>
<dbReference type="PANTHER" id="PTHR24115">
    <property type="entry name" value="KINESIN-RELATED"/>
    <property type="match status" value="1"/>
</dbReference>
<evidence type="ECO:0000256" key="2">
    <source>
        <dbReference type="ARBA" id="ARBA00022741"/>
    </source>
</evidence>
<dbReference type="GO" id="GO:0008017">
    <property type="term" value="F:microtubule binding"/>
    <property type="evidence" value="ECO:0007669"/>
    <property type="project" value="InterPro"/>
</dbReference>
<comment type="subcellular location">
    <subcellularLocation>
        <location evidence="1">Cytoplasm</location>
        <location evidence="1">Cytoskeleton</location>
    </subcellularLocation>
</comment>
<keyword evidence="5" id="KW-0505">Motor protein</keyword>
<evidence type="ECO:0000256" key="1">
    <source>
        <dbReference type="ARBA" id="ARBA00004245"/>
    </source>
</evidence>
<reference evidence="8" key="1">
    <citation type="submission" date="2022-01" db="EMBL/GenBank/DDBJ databases">
        <title>Genome Sequence Resource for Two Populations of Ditylenchus destructor, the Migratory Endoparasitic Phytonematode.</title>
        <authorList>
            <person name="Zhang H."/>
            <person name="Lin R."/>
            <person name="Xie B."/>
        </authorList>
    </citation>
    <scope>NUCLEOTIDE SEQUENCE</scope>
    <source>
        <strain evidence="8">BazhouSP</strain>
    </source>
</reference>
<accession>A0AAD4R276</accession>
<sequence>MFQYSGHYNNARRINAETAGDKWMRGCASGAQVDEGLVIGMKWCIASDLSLCLLAAKHRAALSARGPSDALFCFAILSQYFRWRMRDISDAERNASHTARFDVISVNECFSLCEVFLRIRPNNEDGGGEFMKISDDQTSLTVAGDAHKSDMAFACDHIFDMNASQQAVYDKIAPELLSSFTQGRNVCIFAYGQTGSGKTHSILGTFSDLGLLPRFSNELVQKMGPAISQNNAALEVSFYEVYKEKVYDLLSNNRNAVRVRGTDKVYLEGLTTLLVESKEDVKKALITGLKKRSTSATFMNDVSSRSHAIFHIRLSKNQIEVLNTTQRKYVSTSDCYFVDLAGSEKGSAVRSDNIAETAAINCSLLALQKIIENKATNGGAYVNFRESVLTRLLKDCFGGNSKTALLATVASNPEHRAITLQTLRFSMNASKLKLISKENVDPFVEEIKQLKAKNELMEAELSKLRSDANIDNMSDMIADVPCVVELLVDSSFVKPQTKLGAGTGNVKFGLVSENDAIVEFCTTKKSVHAKCLKNELTVNGDFVDPLNKVELKQGDRLALNGVRFFVFVTNIDTPLHDLSSYHQAKLEYVEKTYPLVEQKMREKAREEFEEDQNEMVKQLNRELESTKDELQRTQTLLGKTKSSSEKEKLKKRCSQLQDNLDETEQFRTNMLNKTMDQVTILERPTELNKEQRVNLMQVHSNASAIKQMLDNIFKLNTFTFSVNSATNDLASIRVYNLKEKSFADLSANEFNTLYENICEIYQESPFASNSDAPFCKDITRRVESILYGGSWSWKSCGTGAM</sequence>
<feature type="binding site" evidence="5">
    <location>
        <begin position="192"/>
        <end position="199"/>
    </location>
    <ligand>
        <name>ATP</name>
        <dbReference type="ChEBI" id="CHEBI:30616"/>
    </ligand>
</feature>
<evidence type="ECO:0000256" key="3">
    <source>
        <dbReference type="ARBA" id="ARBA00022840"/>
    </source>
</evidence>
<dbReference type="PRINTS" id="PR00380">
    <property type="entry name" value="KINESINHEAVY"/>
</dbReference>
<dbReference type="Gene3D" id="3.40.850.10">
    <property type="entry name" value="Kinesin motor domain"/>
    <property type="match status" value="1"/>
</dbReference>
<dbReference type="Proteomes" id="UP001201812">
    <property type="component" value="Unassembled WGS sequence"/>
</dbReference>
<dbReference type="PROSITE" id="PS50067">
    <property type="entry name" value="KINESIN_MOTOR_2"/>
    <property type="match status" value="1"/>
</dbReference>
<keyword evidence="2 5" id="KW-0547">Nucleotide-binding</keyword>
<dbReference type="GO" id="GO:0005524">
    <property type="term" value="F:ATP binding"/>
    <property type="evidence" value="ECO:0007669"/>
    <property type="project" value="UniProtKB-UniRule"/>
</dbReference>
<evidence type="ECO:0000256" key="6">
    <source>
        <dbReference type="SAM" id="MobiDB-lite"/>
    </source>
</evidence>
<keyword evidence="3 5" id="KW-0067">ATP-binding</keyword>
<dbReference type="InterPro" id="IPR027640">
    <property type="entry name" value="Kinesin-like_fam"/>
</dbReference>
<dbReference type="Pfam" id="PF00225">
    <property type="entry name" value="Kinesin"/>
    <property type="match status" value="1"/>
</dbReference>
<dbReference type="PANTHER" id="PTHR24115:SF949">
    <property type="entry name" value="KINESIN-LIKE PROTEIN COSTA"/>
    <property type="match status" value="1"/>
</dbReference>
<evidence type="ECO:0000259" key="7">
    <source>
        <dbReference type="PROSITE" id="PS50067"/>
    </source>
</evidence>
<comment type="similarity">
    <text evidence="5">Belongs to the TRAFAC class myosin-kinesin ATPase superfamily. Kinesin family.</text>
</comment>
<evidence type="ECO:0000313" key="9">
    <source>
        <dbReference type="Proteomes" id="UP001201812"/>
    </source>
</evidence>
<dbReference type="InterPro" id="IPR001752">
    <property type="entry name" value="Kinesin_motor_dom"/>
</dbReference>
<keyword evidence="4" id="KW-0963">Cytoplasm</keyword>
<evidence type="ECO:0000256" key="5">
    <source>
        <dbReference type="PROSITE-ProRule" id="PRU00283"/>
    </source>
</evidence>
<protein>
    <submittedName>
        <fullName evidence="8">Kinesin motor domain-containing protein</fullName>
    </submittedName>
</protein>